<feature type="binding site" evidence="13">
    <location>
        <position position="208"/>
    </location>
    <ligand>
        <name>Zn(2+)</name>
        <dbReference type="ChEBI" id="CHEBI:29105"/>
    </ligand>
</feature>
<dbReference type="RefSeq" id="WP_026834314.1">
    <property type="nucleotide sequence ID" value="NZ_LVVL01000020.1"/>
</dbReference>
<evidence type="ECO:0000256" key="5">
    <source>
        <dbReference type="ARBA" id="ARBA00022598"/>
    </source>
</evidence>
<evidence type="ECO:0000256" key="3">
    <source>
        <dbReference type="ARBA" id="ARBA00011245"/>
    </source>
</evidence>
<proteinExistence type="inferred from homology"/>
<dbReference type="SMART" id="SM00840">
    <property type="entry name" value="DALR_2"/>
    <property type="match status" value="1"/>
</dbReference>
<dbReference type="SUPFAM" id="SSF52374">
    <property type="entry name" value="Nucleotidylyl transferase"/>
    <property type="match status" value="1"/>
</dbReference>
<keyword evidence="7 13" id="KW-0547">Nucleotide-binding</keyword>
<feature type="domain" description="Cysteinyl-tRNA synthetase class Ia DALR" evidence="15">
    <location>
        <begin position="352"/>
        <end position="416"/>
    </location>
</feature>
<dbReference type="Gene3D" id="3.40.50.620">
    <property type="entry name" value="HUPs"/>
    <property type="match status" value="1"/>
</dbReference>
<accession>A0ABX2V5F7</accession>
<comment type="caution">
    <text evidence="16">The sequence shown here is derived from an EMBL/GenBank/DDBJ whole genome shotgun (WGS) entry which is preliminary data.</text>
</comment>
<evidence type="ECO:0000256" key="12">
    <source>
        <dbReference type="ARBA" id="ARBA00047398"/>
    </source>
</evidence>
<evidence type="ECO:0000256" key="2">
    <source>
        <dbReference type="ARBA" id="ARBA00005594"/>
    </source>
</evidence>
<comment type="catalytic activity">
    <reaction evidence="12 13">
        <text>tRNA(Cys) + L-cysteine + ATP = L-cysteinyl-tRNA(Cys) + AMP + diphosphate</text>
        <dbReference type="Rhea" id="RHEA:17773"/>
        <dbReference type="Rhea" id="RHEA-COMP:9661"/>
        <dbReference type="Rhea" id="RHEA-COMP:9679"/>
        <dbReference type="ChEBI" id="CHEBI:30616"/>
        <dbReference type="ChEBI" id="CHEBI:33019"/>
        <dbReference type="ChEBI" id="CHEBI:35235"/>
        <dbReference type="ChEBI" id="CHEBI:78442"/>
        <dbReference type="ChEBI" id="CHEBI:78517"/>
        <dbReference type="ChEBI" id="CHEBI:456215"/>
        <dbReference type="EC" id="6.1.1.16"/>
    </reaction>
</comment>
<evidence type="ECO:0000313" key="16">
    <source>
        <dbReference type="EMBL" id="OAN10073.1"/>
    </source>
</evidence>
<dbReference type="InterPro" id="IPR009080">
    <property type="entry name" value="tRNAsynth_Ia_anticodon-bd"/>
</dbReference>
<evidence type="ECO:0000259" key="15">
    <source>
        <dbReference type="SMART" id="SM00840"/>
    </source>
</evidence>
<dbReference type="HAMAP" id="MF_00041">
    <property type="entry name" value="Cys_tRNA_synth"/>
    <property type="match status" value="1"/>
</dbReference>
<dbReference type="SUPFAM" id="SSF47323">
    <property type="entry name" value="Anticodon-binding domain of a subclass of class I aminoacyl-tRNA synthetases"/>
    <property type="match status" value="1"/>
</dbReference>
<dbReference type="GO" id="GO:0016874">
    <property type="term" value="F:ligase activity"/>
    <property type="evidence" value="ECO:0007669"/>
    <property type="project" value="UniProtKB-KW"/>
</dbReference>
<keyword evidence="17" id="KW-1185">Reference proteome</keyword>
<feature type="coiled-coil region" evidence="14">
    <location>
        <begin position="413"/>
        <end position="440"/>
    </location>
</feature>
<keyword evidence="4 13" id="KW-0963">Cytoplasm</keyword>
<evidence type="ECO:0000256" key="6">
    <source>
        <dbReference type="ARBA" id="ARBA00022723"/>
    </source>
</evidence>
<dbReference type="InterPro" id="IPR032678">
    <property type="entry name" value="tRNA-synt_1_cat_dom"/>
</dbReference>
<feature type="binding site" evidence="13">
    <location>
        <position position="237"/>
    </location>
    <ligand>
        <name>Zn(2+)</name>
        <dbReference type="ChEBI" id="CHEBI:29105"/>
    </ligand>
</feature>
<keyword evidence="9 13" id="KW-0067">ATP-binding</keyword>
<feature type="binding site" evidence="13">
    <location>
        <position position="233"/>
    </location>
    <ligand>
        <name>Zn(2+)</name>
        <dbReference type="ChEBI" id="CHEBI:29105"/>
    </ligand>
</feature>
<protein>
    <recommendedName>
        <fullName evidence="13">Cysteine--tRNA ligase</fullName>
        <ecNumber evidence="13">6.1.1.16</ecNumber>
    </recommendedName>
    <alternativeName>
        <fullName evidence="13">Cysteinyl-tRNA synthetase</fullName>
        <shortName evidence="13">CysRS</shortName>
    </alternativeName>
</protein>
<evidence type="ECO:0000256" key="10">
    <source>
        <dbReference type="ARBA" id="ARBA00022917"/>
    </source>
</evidence>
<comment type="subcellular location">
    <subcellularLocation>
        <location evidence="1 13">Cytoplasm</location>
    </subcellularLocation>
</comment>
<evidence type="ECO:0000256" key="8">
    <source>
        <dbReference type="ARBA" id="ARBA00022833"/>
    </source>
</evidence>
<evidence type="ECO:0000256" key="13">
    <source>
        <dbReference type="HAMAP-Rule" id="MF_00041"/>
    </source>
</evidence>
<keyword evidence="6 13" id="KW-0479">Metal-binding</keyword>
<evidence type="ECO:0000256" key="1">
    <source>
        <dbReference type="ARBA" id="ARBA00004496"/>
    </source>
</evidence>
<dbReference type="EC" id="6.1.1.16" evidence="13"/>
<dbReference type="InterPro" id="IPR024909">
    <property type="entry name" value="Cys-tRNA/MSH_ligase"/>
</dbReference>
<dbReference type="Pfam" id="PF23493">
    <property type="entry name" value="CysS_C"/>
    <property type="match status" value="1"/>
</dbReference>
<evidence type="ECO:0000256" key="9">
    <source>
        <dbReference type="ARBA" id="ARBA00022840"/>
    </source>
</evidence>
<dbReference type="Proteomes" id="UP000078447">
    <property type="component" value="Unassembled WGS sequence"/>
</dbReference>
<sequence length="465" mass="53060">MIQLYNSMTGKKEPFKPLEEGKVKMYVCGPTVYNYIHIGNARPAIVFDTVRRYFTYRGYDVKYVSNFTDVDDKIIRTANELGEDYHALTKRFIDAYHADTGALNVQKADIHPLVTETMDDIIAFIEVLVEKGNAYASSGDVYFRTRSFKDYGQLSQQSIDELRSGARIEVGEKKEDPLDFVLWKAAKPGEPAWTSPWGEGRPGWHIECSAMAKKYLGDTIDIHAGGQDLKFPHHENEIAQSEACNSQKFANYWMHNGFLNIENEKMSKSLGNFLTVHEAIQAVDPMVLRFFMLSVQYRHPINYSRELIDQAANGLARIRESVANVEHRLAMTANLGTANEKWLKRIEEIKQHFITSMDDDFNTANAVTDLFDLSKEANLYLGEDQVATEVLEQFLAVFQELSTVLGVTLTVDKGLLDEEVEQLIRDRDTARKERDFARADAIRDQLRDQGILLEDTAQGMRWKRG</sequence>
<dbReference type="Pfam" id="PF01406">
    <property type="entry name" value="tRNA-synt_1e"/>
    <property type="match status" value="1"/>
</dbReference>
<evidence type="ECO:0000256" key="14">
    <source>
        <dbReference type="SAM" id="Coils"/>
    </source>
</evidence>
<organism evidence="16 17">
    <name type="scientific">Exiguobacterium undae</name>
    <dbReference type="NCBI Taxonomy" id="169177"/>
    <lineage>
        <taxon>Bacteria</taxon>
        <taxon>Bacillati</taxon>
        <taxon>Bacillota</taxon>
        <taxon>Bacilli</taxon>
        <taxon>Bacillales</taxon>
        <taxon>Bacillales Family XII. Incertae Sedis</taxon>
        <taxon>Exiguobacterium</taxon>
    </lineage>
</organism>
<evidence type="ECO:0000256" key="11">
    <source>
        <dbReference type="ARBA" id="ARBA00023146"/>
    </source>
</evidence>
<reference evidence="16 17" key="1">
    <citation type="submission" date="2016-03" db="EMBL/GenBank/DDBJ databases">
        <authorList>
            <person name="Cho S.-Y."/>
            <person name="Lim S."/>
            <person name="Kim H."/>
            <person name="Soh E.H."/>
            <person name="Moon J.S."/>
        </authorList>
    </citation>
    <scope>NUCLEOTIDE SEQUENCE [LARGE SCALE GENOMIC DNA]</scope>
    <source>
        <strain evidence="16 17">KCTC 3810</strain>
    </source>
</reference>
<keyword evidence="5 13" id="KW-0436">Ligase</keyword>
<comment type="similarity">
    <text evidence="2 13">Belongs to the class-I aminoacyl-tRNA synthetase family.</text>
</comment>
<dbReference type="InterPro" id="IPR015803">
    <property type="entry name" value="Cys-tRNA-ligase"/>
</dbReference>
<feature type="short sequence motif" description="'KMSKS' region" evidence="13">
    <location>
        <begin position="265"/>
        <end position="269"/>
    </location>
</feature>
<evidence type="ECO:0000313" key="17">
    <source>
        <dbReference type="Proteomes" id="UP000078447"/>
    </source>
</evidence>
<comment type="subunit">
    <text evidence="3 13">Monomer.</text>
</comment>
<name>A0ABX2V5F7_9BACL</name>
<dbReference type="InterPro" id="IPR056411">
    <property type="entry name" value="CysS_C"/>
</dbReference>
<comment type="cofactor">
    <cofactor evidence="13">
        <name>Zn(2+)</name>
        <dbReference type="ChEBI" id="CHEBI:29105"/>
    </cofactor>
    <text evidence="13">Binds 1 zinc ion per subunit.</text>
</comment>
<feature type="binding site" evidence="13">
    <location>
        <position position="268"/>
    </location>
    <ligand>
        <name>ATP</name>
        <dbReference type="ChEBI" id="CHEBI:30616"/>
    </ligand>
</feature>
<evidence type="ECO:0000256" key="7">
    <source>
        <dbReference type="ARBA" id="ARBA00022741"/>
    </source>
</evidence>
<evidence type="ECO:0000256" key="4">
    <source>
        <dbReference type="ARBA" id="ARBA00022490"/>
    </source>
</evidence>
<dbReference type="Gene3D" id="1.20.120.1910">
    <property type="entry name" value="Cysteine-tRNA ligase, C-terminal anti-codon recognition domain"/>
    <property type="match status" value="1"/>
</dbReference>
<keyword evidence="8 13" id="KW-0862">Zinc</keyword>
<dbReference type="InterPro" id="IPR015273">
    <property type="entry name" value="Cys-tRNA-synt_Ia_DALR"/>
</dbReference>
<gene>
    <name evidence="13" type="primary">cysS</name>
    <name evidence="16" type="ORF">A3783_15755</name>
</gene>
<keyword evidence="11 13" id="KW-0030">Aminoacyl-tRNA synthetase</keyword>
<feature type="binding site" evidence="13">
    <location>
        <position position="28"/>
    </location>
    <ligand>
        <name>Zn(2+)</name>
        <dbReference type="ChEBI" id="CHEBI:29105"/>
    </ligand>
</feature>
<keyword evidence="14" id="KW-0175">Coiled coil</keyword>
<keyword evidence="10 13" id="KW-0648">Protein biosynthesis</keyword>
<dbReference type="PRINTS" id="PR00983">
    <property type="entry name" value="TRNASYNTHCYS"/>
</dbReference>
<dbReference type="Pfam" id="PF09190">
    <property type="entry name" value="DALR_2"/>
    <property type="match status" value="1"/>
</dbReference>
<dbReference type="PANTHER" id="PTHR10890:SF3">
    <property type="entry name" value="CYSTEINE--TRNA LIGASE, CYTOPLASMIC"/>
    <property type="match status" value="1"/>
</dbReference>
<dbReference type="InterPro" id="IPR014729">
    <property type="entry name" value="Rossmann-like_a/b/a_fold"/>
</dbReference>
<feature type="short sequence motif" description="'HIGH' region" evidence="13">
    <location>
        <begin position="30"/>
        <end position="40"/>
    </location>
</feature>
<dbReference type="PANTHER" id="PTHR10890">
    <property type="entry name" value="CYSTEINYL-TRNA SYNTHETASE"/>
    <property type="match status" value="1"/>
</dbReference>
<dbReference type="CDD" id="cd00672">
    <property type="entry name" value="CysRS_core"/>
    <property type="match status" value="1"/>
</dbReference>
<dbReference type="EMBL" id="LVVL01000020">
    <property type="protein sequence ID" value="OAN10073.1"/>
    <property type="molecule type" value="Genomic_DNA"/>
</dbReference>
<dbReference type="NCBIfam" id="TIGR00435">
    <property type="entry name" value="cysS"/>
    <property type="match status" value="1"/>
</dbReference>